<dbReference type="InterPro" id="IPR021109">
    <property type="entry name" value="Peptidase_aspartic_dom_sf"/>
</dbReference>
<feature type="chain" id="PRO_5042276363" description="Peptidase A1 domain-containing protein" evidence="5">
    <location>
        <begin position="26"/>
        <end position="520"/>
    </location>
</feature>
<keyword evidence="2" id="KW-0064">Aspartyl protease</keyword>
<name>A0AAD7TE69_9APHY</name>
<dbReference type="InterPro" id="IPR033121">
    <property type="entry name" value="PEPTIDASE_A1"/>
</dbReference>
<keyword evidence="2" id="KW-0645">Protease</keyword>
<dbReference type="GO" id="GO:0004190">
    <property type="term" value="F:aspartic-type endopeptidase activity"/>
    <property type="evidence" value="ECO:0007669"/>
    <property type="project" value="UniProtKB-KW"/>
</dbReference>
<keyword evidence="4" id="KW-0812">Transmembrane</keyword>
<evidence type="ECO:0000256" key="1">
    <source>
        <dbReference type="ARBA" id="ARBA00007447"/>
    </source>
</evidence>
<feature type="signal peptide" evidence="5">
    <location>
        <begin position="1"/>
        <end position="25"/>
    </location>
</feature>
<sequence length="520" mass="55778">MRFPLATPLVLYLSLLLDELPLAQALKFPVEGRVVGLEARDERRARSLGRLGRRASISGTPDLSNVGNVQYQTNITLNGQQFKVLIDTGSSDLTVTGDVPNAKDTGKTGTVNYAIGGTRGPIKTAKLEFEGFTIDNQAFIEQPVDSEHTEGGGIIGFGPGGASEVQSVLGQGAGDPVLDRIFRQNTSTPNFITILLGRAGDPTDTFVGDFTVGEVVEPFGNVTTQPRLPVTQMAHRSGQHWTALLDENGIIGPDGQRINTTKSSTGNRYGVMFDSGFTFPQVTKGIANAIYARVPGAKFTTVTNAPGEMWTVPCSTELNVTFVFAGVHFPVHPLDTVTNAFYGPPDENGNPTCVGAFQPITTEQSGFDIILGMSFLRNAYMLINFGDFVDGALAKVGDPYIQLLPLTDPAEAHSDFVQLRMGGVDRSSELKLLPAIPDTDNDEDDDSSSSSSSDNGIKKYLPYIIAGSVAGGVILISLILYAIFGGSSKKYRRLQDPAPAGLPNPYDRPAFAQYQPSRRY</sequence>
<dbReference type="PROSITE" id="PS51767">
    <property type="entry name" value="PEPTIDASE_A1"/>
    <property type="match status" value="1"/>
</dbReference>
<dbReference type="Proteomes" id="UP001215151">
    <property type="component" value="Unassembled WGS sequence"/>
</dbReference>
<dbReference type="EMBL" id="JAPEVG010001161">
    <property type="protein sequence ID" value="KAJ8453787.1"/>
    <property type="molecule type" value="Genomic_DNA"/>
</dbReference>
<dbReference type="GO" id="GO:0006508">
    <property type="term" value="P:proteolysis"/>
    <property type="evidence" value="ECO:0007669"/>
    <property type="project" value="InterPro"/>
</dbReference>
<evidence type="ECO:0000256" key="4">
    <source>
        <dbReference type="SAM" id="Phobius"/>
    </source>
</evidence>
<feature type="transmembrane region" description="Helical" evidence="4">
    <location>
        <begin position="460"/>
        <end position="484"/>
    </location>
</feature>
<dbReference type="PROSITE" id="PS00141">
    <property type="entry name" value="ASP_PROTEASE"/>
    <property type="match status" value="1"/>
</dbReference>
<keyword evidence="5" id="KW-0732">Signal</keyword>
<dbReference type="PANTHER" id="PTHR47966">
    <property type="entry name" value="BETA-SITE APP-CLEAVING ENZYME, ISOFORM A-RELATED"/>
    <property type="match status" value="1"/>
</dbReference>
<evidence type="ECO:0000256" key="2">
    <source>
        <dbReference type="ARBA" id="ARBA00022750"/>
    </source>
</evidence>
<organism evidence="7 8">
    <name type="scientific">Trametes cubensis</name>
    <dbReference type="NCBI Taxonomy" id="1111947"/>
    <lineage>
        <taxon>Eukaryota</taxon>
        <taxon>Fungi</taxon>
        <taxon>Dikarya</taxon>
        <taxon>Basidiomycota</taxon>
        <taxon>Agaricomycotina</taxon>
        <taxon>Agaricomycetes</taxon>
        <taxon>Polyporales</taxon>
        <taxon>Polyporaceae</taxon>
        <taxon>Trametes</taxon>
    </lineage>
</organism>
<reference evidence="7" key="1">
    <citation type="submission" date="2022-11" db="EMBL/GenBank/DDBJ databases">
        <title>Genome Sequence of Cubamyces cubensis.</title>
        <authorList>
            <person name="Buettner E."/>
        </authorList>
    </citation>
    <scope>NUCLEOTIDE SEQUENCE</scope>
    <source>
        <strain evidence="7">MPL-01</strain>
    </source>
</reference>
<evidence type="ECO:0000313" key="8">
    <source>
        <dbReference type="Proteomes" id="UP001215151"/>
    </source>
</evidence>
<keyword evidence="2" id="KW-0378">Hydrolase</keyword>
<dbReference type="InterPro" id="IPR034164">
    <property type="entry name" value="Pepsin-like_dom"/>
</dbReference>
<gene>
    <name evidence="7" type="ORF">ONZ51_g13401</name>
</gene>
<comment type="similarity">
    <text evidence="1">Belongs to the peptidase A1 family.</text>
</comment>
<evidence type="ECO:0000256" key="3">
    <source>
        <dbReference type="SAM" id="MobiDB-lite"/>
    </source>
</evidence>
<evidence type="ECO:0000313" key="7">
    <source>
        <dbReference type="EMBL" id="KAJ8453787.1"/>
    </source>
</evidence>
<keyword evidence="4" id="KW-0472">Membrane</keyword>
<feature type="region of interest" description="Disordered" evidence="3">
    <location>
        <begin position="433"/>
        <end position="454"/>
    </location>
</feature>
<protein>
    <recommendedName>
        <fullName evidence="6">Peptidase A1 domain-containing protein</fullName>
    </recommendedName>
</protein>
<dbReference type="AlphaFoldDB" id="A0AAD7TE69"/>
<dbReference type="CDD" id="cd05471">
    <property type="entry name" value="pepsin_like"/>
    <property type="match status" value="1"/>
</dbReference>
<feature type="domain" description="Peptidase A1" evidence="6">
    <location>
        <begin position="71"/>
        <end position="393"/>
    </location>
</feature>
<dbReference type="Pfam" id="PF00026">
    <property type="entry name" value="Asp"/>
    <property type="match status" value="1"/>
</dbReference>
<dbReference type="SUPFAM" id="SSF50630">
    <property type="entry name" value="Acid proteases"/>
    <property type="match status" value="1"/>
</dbReference>
<keyword evidence="4" id="KW-1133">Transmembrane helix</keyword>
<proteinExistence type="inferred from homology"/>
<accession>A0AAD7TE69</accession>
<evidence type="ECO:0000256" key="5">
    <source>
        <dbReference type="SAM" id="SignalP"/>
    </source>
</evidence>
<dbReference type="Gene3D" id="2.40.70.10">
    <property type="entry name" value="Acid Proteases"/>
    <property type="match status" value="2"/>
</dbReference>
<dbReference type="InterPro" id="IPR001969">
    <property type="entry name" value="Aspartic_peptidase_AS"/>
</dbReference>
<dbReference type="InterPro" id="IPR001461">
    <property type="entry name" value="Aspartic_peptidase_A1"/>
</dbReference>
<comment type="caution">
    <text evidence="7">The sequence shown here is derived from an EMBL/GenBank/DDBJ whole genome shotgun (WGS) entry which is preliminary data.</text>
</comment>
<feature type="region of interest" description="Disordered" evidence="3">
    <location>
        <begin position="495"/>
        <end position="520"/>
    </location>
</feature>
<keyword evidence="8" id="KW-1185">Reference proteome</keyword>
<evidence type="ECO:0000259" key="6">
    <source>
        <dbReference type="PROSITE" id="PS51767"/>
    </source>
</evidence>
<dbReference type="PANTHER" id="PTHR47966:SF51">
    <property type="entry name" value="BETA-SITE APP-CLEAVING ENZYME, ISOFORM A-RELATED"/>
    <property type="match status" value="1"/>
</dbReference>